<dbReference type="SUPFAM" id="SSF102886">
    <property type="entry name" value="Coproporphyrinogen III oxidase"/>
    <property type="match status" value="1"/>
</dbReference>
<evidence type="ECO:0000256" key="3">
    <source>
        <dbReference type="ARBA" id="ARBA00011738"/>
    </source>
</evidence>
<dbReference type="EC" id="1.3.3.3" evidence="4"/>
<evidence type="ECO:0000256" key="4">
    <source>
        <dbReference type="ARBA" id="ARBA00012869"/>
    </source>
</evidence>
<keyword evidence="9" id="KW-1185">Reference proteome</keyword>
<dbReference type="GO" id="GO:0004109">
    <property type="term" value="F:coproporphyrinogen oxidase activity"/>
    <property type="evidence" value="ECO:0007669"/>
    <property type="project" value="UniProtKB-EC"/>
</dbReference>
<reference evidence="8 9" key="1">
    <citation type="journal article" date="2018" name="Biotechnol. Adv.">
        <title>Improved genomic resources and new bioinformatic workflow for the carcinogenic parasite Clonorchis sinensis: Biotechnological implications.</title>
        <authorList>
            <person name="Wang D."/>
            <person name="Korhonen P.K."/>
            <person name="Gasser R.B."/>
            <person name="Young N.D."/>
        </authorList>
    </citation>
    <scope>NUCLEOTIDE SEQUENCE [LARGE SCALE GENOMIC DNA]</scope>
    <source>
        <strain evidence="8">Cs-k2</strain>
    </source>
</reference>
<keyword evidence="5" id="KW-0560">Oxidoreductase</keyword>
<dbReference type="Pfam" id="PF01218">
    <property type="entry name" value="Coprogen_oxidas"/>
    <property type="match status" value="1"/>
</dbReference>
<dbReference type="Gene3D" id="3.40.1500.10">
    <property type="entry name" value="Coproporphyrinogen III oxidase, aerobic"/>
    <property type="match status" value="1"/>
</dbReference>
<dbReference type="PROSITE" id="PS01021">
    <property type="entry name" value="COPROGEN_OXIDASE"/>
    <property type="match status" value="1"/>
</dbReference>
<evidence type="ECO:0000256" key="6">
    <source>
        <dbReference type="ARBA" id="ARBA00023133"/>
    </source>
</evidence>
<dbReference type="PRINTS" id="PR00073">
    <property type="entry name" value="COPRGNOXDASE"/>
</dbReference>
<comment type="subunit">
    <text evidence="3">Homodimer.</text>
</comment>
<comment type="pathway">
    <text evidence="1">Porphyrin-containing compound metabolism; protoporphyrin-IX biosynthesis; protoporphyrinogen-IX from coproporphyrinogen-III (O2 route): step 1/1.</text>
</comment>
<comment type="caution">
    <text evidence="8">The sequence shown here is derived from an EMBL/GenBank/DDBJ whole genome shotgun (WGS) entry which is preliminary data.</text>
</comment>
<evidence type="ECO:0000313" key="9">
    <source>
        <dbReference type="Proteomes" id="UP000286415"/>
    </source>
</evidence>
<keyword evidence="6" id="KW-0350">Heme biosynthesis</keyword>
<evidence type="ECO:0000313" key="8">
    <source>
        <dbReference type="EMBL" id="KAG5449714.1"/>
    </source>
</evidence>
<dbReference type="Proteomes" id="UP000286415">
    <property type="component" value="Unassembled WGS sequence"/>
</dbReference>
<dbReference type="PANTHER" id="PTHR10755">
    <property type="entry name" value="COPROPORPHYRINOGEN III OXIDASE, MITOCHONDRIAL"/>
    <property type="match status" value="1"/>
</dbReference>
<dbReference type="PANTHER" id="PTHR10755:SF0">
    <property type="entry name" value="OXYGEN-DEPENDENT COPROPORPHYRINOGEN-III OXIDASE, MITOCHONDRIAL"/>
    <property type="match status" value="1"/>
</dbReference>
<evidence type="ECO:0000256" key="2">
    <source>
        <dbReference type="ARBA" id="ARBA00010644"/>
    </source>
</evidence>
<sequence length="394" mass="45165">MSYAYRHCVLIPSVLAPRYSTSALGCLIKPPYRPPAILSTSTEPTSGTALRDMPGIVDASVDLRHLNPQEWMSPSVTPLDELANGLDSSFRAKIETLCMQLQGKLCREMEKIDGQARFRVDKWDRKAGGGGISCVMENGAVFEKAGVNISSITGTLSQNAVKEMRVRHQELNVDNECNFFACGISSVIHPLNPFVPTTHFNFRYFEVIQSDGRKSWWYGGGSDLTPYYLFEEDARHFHEQLKAACDKHDPTYYPRFKKWCDEYFFLKHRGETRGVGGIFFDDLEGQSQQQVFEFVRSCAEAIIPAYLPIVERRKDTPYGDLEREWQLVRRGRYVEFNLIYDRGTKFGLATPEARVESILMSLPLHAQWVYCYEDSKDPRNQNLIEVLKNPREWL</sequence>
<dbReference type="GO" id="GO:0006782">
    <property type="term" value="P:protoporphyrinogen IX biosynthetic process"/>
    <property type="evidence" value="ECO:0007669"/>
    <property type="project" value="TreeGrafter"/>
</dbReference>
<dbReference type="OrthoDB" id="15318at2759"/>
<dbReference type="FunFam" id="3.40.1500.10:FF:000002">
    <property type="entry name" value="oxygen-dependent coproporphyrinogen-III oxidase, mitochondrial"/>
    <property type="match status" value="1"/>
</dbReference>
<evidence type="ECO:0000256" key="1">
    <source>
        <dbReference type="ARBA" id="ARBA00005168"/>
    </source>
</evidence>
<evidence type="ECO:0000256" key="5">
    <source>
        <dbReference type="ARBA" id="ARBA00023002"/>
    </source>
</evidence>
<evidence type="ECO:0000256" key="7">
    <source>
        <dbReference type="ARBA" id="ARBA00023244"/>
    </source>
</evidence>
<name>A0A8T1MJZ3_CLOSI</name>
<dbReference type="NCBIfam" id="NF003727">
    <property type="entry name" value="PRK05330.1"/>
    <property type="match status" value="1"/>
</dbReference>
<gene>
    <name evidence="8" type="ORF">CSKR_201029</name>
</gene>
<dbReference type="InterPro" id="IPR018375">
    <property type="entry name" value="Coprogen_oxidase_CS"/>
</dbReference>
<accession>A0A8T1MJZ3</accession>
<dbReference type="InterPro" id="IPR001260">
    <property type="entry name" value="Coprogen_oxidase_aer"/>
</dbReference>
<comment type="similarity">
    <text evidence="2">Belongs to the aerobic coproporphyrinogen-III oxidase family.</text>
</comment>
<dbReference type="GO" id="GO:0005737">
    <property type="term" value="C:cytoplasm"/>
    <property type="evidence" value="ECO:0007669"/>
    <property type="project" value="TreeGrafter"/>
</dbReference>
<dbReference type="EMBL" id="NIRI02000042">
    <property type="protein sequence ID" value="KAG5449714.1"/>
    <property type="molecule type" value="Genomic_DNA"/>
</dbReference>
<protein>
    <recommendedName>
        <fullName evidence="4">coproporphyrinogen oxidase</fullName>
        <ecNumber evidence="4">1.3.3.3</ecNumber>
    </recommendedName>
</protein>
<reference evidence="8 9" key="2">
    <citation type="journal article" date="2021" name="Genomics">
        <title>High-quality reference genome for Clonorchis sinensis.</title>
        <authorList>
            <person name="Young N.D."/>
            <person name="Stroehlein A.J."/>
            <person name="Kinkar L."/>
            <person name="Wang T."/>
            <person name="Sohn W.M."/>
            <person name="Chang B.C.H."/>
            <person name="Kaur P."/>
            <person name="Weisz D."/>
            <person name="Dudchenko O."/>
            <person name="Aiden E.L."/>
            <person name="Korhonen P.K."/>
            <person name="Gasser R.B."/>
        </authorList>
    </citation>
    <scope>NUCLEOTIDE SEQUENCE [LARGE SCALE GENOMIC DNA]</scope>
    <source>
        <strain evidence="8">Cs-k2</strain>
    </source>
</reference>
<organism evidence="8 9">
    <name type="scientific">Clonorchis sinensis</name>
    <name type="common">Chinese liver fluke</name>
    <dbReference type="NCBI Taxonomy" id="79923"/>
    <lineage>
        <taxon>Eukaryota</taxon>
        <taxon>Metazoa</taxon>
        <taxon>Spiralia</taxon>
        <taxon>Lophotrochozoa</taxon>
        <taxon>Platyhelminthes</taxon>
        <taxon>Trematoda</taxon>
        <taxon>Digenea</taxon>
        <taxon>Opisthorchiida</taxon>
        <taxon>Opisthorchiata</taxon>
        <taxon>Opisthorchiidae</taxon>
        <taxon>Clonorchis</taxon>
    </lineage>
</organism>
<dbReference type="AlphaFoldDB" id="A0A8T1MJZ3"/>
<proteinExistence type="inferred from homology"/>
<dbReference type="InterPro" id="IPR036406">
    <property type="entry name" value="Coprogen_oxidase_aer_sf"/>
</dbReference>
<keyword evidence="7" id="KW-0627">Porphyrin biosynthesis</keyword>